<keyword evidence="4 7" id="KW-0812">Transmembrane</keyword>
<keyword evidence="2" id="KW-0813">Transport</keyword>
<keyword evidence="3" id="KW-1003">Cell membrane</keyword>
<dbReference type="STRING" id="225324.SAMN02745126_04395"/>
<feature type="transmembrane region" description="Helical" evidence="7">
    <location>
        <begin position="135"/>
        <end position="153"/>
    </location>
</feature>
<evidence type="ECO:0000256" key="3">
    <source>
        <dbReference type="ARBA" id="ARBA00022475"/>
    </source>
</evidence>
<evidence type="ECO:0000256" key="2">
    <source>
        <dbReference type="ARBA" id="ARBA00022448"/>
    </source>
</evidence>
<dbReference type="InterPro" id="IPR052031">
    <property type="entry name" value="Membrane_Transporter-Flippase"/>
</dbReference>
<accession>A0A1T4S7Q1</accession>
<feature type="transmembrane region" description="Helical" evidence="7">
    <location>
        <begin position="362"/>
        <end position="384"/>
    </location>
</feature>
<dbReference type="GO" id="GO:0015297">
    <property type="term" value="F:antiporter activity"/>
    <property type="evidence" value="ECO:0007669"/>
    <property type="project" value="InterPro"/>
</dbReference>
<dbReference type="NCBIfam" id="TIGR00797">
    <property type="entry name" value="matE"/>
    <property type="match status" value="1"/>
</dbReference>
<evidence type="ECO:0000256" key="1">
    <source>
        <dbReference type="ARBA" id="ARBA00004429"/>
    </source>
</evidence>
<sequence>MTKPPNKLLEGPILRSLLTLAVPIVLTNVLQSAYQIIDAFWVGRLGGAAVAAVSVSFPVMFLMFAVGAGLSIAGSTLTAQYVGARNDKMVSHVAGQTLLMVISAAIVLGLIGYAVTPSLLRLMNVAPDVYAGALGFMRVSFIGLAFNFAFFVFQGITRSIGKPSVPVFIVLATVFLNFAINPLMIFGWGPIPGHGVMGAALTTLITQALASIVGVFLLQRGLHGVHVRAHDFIPDFRHIKRAFFLGLPASLDMSARAVALMMMTFLVSSFGTLGLAAYGVGGNILQAVAIIPGIGLSIAVAALAGQNIGAGNIKRAEQIGRLGAWLGFFALTGFGIVVFLLASPIVAFFVPNDAAVISEGAHFLRINALSWGFYGAQFALIGVFRAAGSMMISMMLTVVSQWVLQFPLAYVLSKHTTLGVEGVYWSLPIATVLTFAVTVIVFVRGSWRRKKLLTEDERLTNKVTDEILSDESPR</sequence>
<dbReference type="InterPro" id="IPR002528">
    <property type="entry name" value="MATE_fam"/>
</dbReference>
<dbReference type="Pfam" id="PF01554">
    <property type="entry name" value="MatE"/>
    <property type="match status" value="2"/>
</dbReference>
<comment type="subcellular location">
    <subcellularLocation>
        <location evidence="1">Cell inner membrane</location>
        <topology evidence="1">Multi-pass membrane protein</topology>
    </subcellularLocation>
</comment>
<dbReference type="EMBL" id="FUWJ01000007">
    <property type="protein sequence ID" value="SKA24350.1"/>
    <property type="molecule type" value="Genomic_DNA"/>
</dbReference>
<feature type="transmembrane region" description="Helical" evidence="7">
    <location>
        <begin position="165"/>
        <end position="189"/>
    </location>
</feature>
<dbReference type="InterPro" id="IPR048279">
    <property type="entry name" value="MdtK-like"/>
</dbReference>
<keyword evidence="9" id="KW-1185">Reference proteome</keyword>
<name>A0A1T4S7Q1_9HYPH</name>
<dbReference type="PIRSF" id="PIRSF006603">
    <property type="entry name" value="DinF"/>
    <property type="match status" value="1"/>
</dbReference>
<evidence type="ECO:0000256" key="6">
    <source>
        <dbReference type="ARBA" id="ARBA00023136"/>
    </source>
</evidence>
<evidence type="ECO:0000256" key="5">
    <source>
        <dbReference type="ARBA" id="ARBA00022989"/>
    </source>
</evidence>
<keyword evidence="6 7" id="KW-0472">Membrane</keyword>
<feature type="transmembrane region" description="Helical" evidence="7">
    <location>
        <begin position="423"/>
        <end position="443"/>
    </location>
</feature>
<feature type="transmembrane region" description="Helical" evidence="7">
    <location>
        <begin position="284"/>
        <end position="304"/>
    </location>
</feature>
<evidence type="ECO:0000313" key="8">
    <source>
        <dbReference type="EMBL" id="SKA24350.1"/>
    </source>
</evidence>
<dbReference type="GO" id="GO:0042910">
    <property type="term" value="F:xenobiotic transmembrane transporter activity"/>
    <property type="evidence" value="ECO:0007669"/>
    <property type="project" value="InterPro"/>
</dbReference>
<feature type="transmembrane region" description="Helical" evidence="7">
    <location>
        <begin position="195"/>
        <end position="218"/>
    </location>
</feature>
<protein>
    <submittedName>
        <fullName evidence="8">Putative efflux protein, MATE family</fullName>
    </submittedName>
</protein>
<feature type="transmembrane region" description="Helical" evidence="7">
    <location>
        <begin position="93"/>
        <end position="115"/>
    </location>
</feature>
<dbReference type="PANTHER" id="PTHR43549">
    <property type="entry name" value="MULTIDRUG RESISTANCE PROTEIN YPNP-RELATED"/>
    <property type="match status" value="1"/>
</dbReference>
<feature type="transmembrane region" description="Helical" evidence="7">
    <location>
        <begin position="325"/>
        <end position="350"/>
    </location>
</feature>
<dbReference type="PANTHER" id="PTHR43549:SF2">
    <property type="entry name" value="MULTIDRUG RESISTANCE PROTEIN NORM-RELATED"/>
    <property type="match status" value="1"/>
</dbReference>
<feature type="transmembrane region" description="Helical" evidence="7">
    <location>
        <begin position="257"/>
        <end position="278"/>
    </location>
</feature>
<feature type="transmembrane region" description="Helical" evidence="7">
    <location>
        <begin position="12"/>
        <end position="37"/>
    </location>
</feature>
<proteinExistence type="predicted"/>
<dbReference type="Proteomes" id="UP000190092">
    <property type="component" value="Unassembled WGS sequence"/>
</dbReference>
<gene>
    <name evidence="8" type="ORF">SAMN02745126_04395</name>
</gene>
<evidence type="ECO:0000256" key="7">
    <source>
        <dbReference type="SAM" id="Phobius"/>
    </source>
</evidence>
<dbReference type="AlphaFoldDB" id="A0A1T4S7Q1"/>
<organism evidence="8 9">
    <name type="scientific">Enhydrobacter aerosaccus</name>
    <dbReference type="NCBI Taxonomy" id="225324"/>
    <lineage>
        <taxon>Bacteria</taxon>
        <taxon>Pseudomonadati</taxon>
        <taxon>Pseudomonadota</taxon>
        <taxon>Alphaproteobacteria</taxon>
        <taxon>Hyphomicrobiales</taxon>
        <taxon>Enhydrobacter</taxon>
    </lineage>
</organism>
<reference evidence="9" key="1">
    <citation type="submission" date="2017-02" db="EMBL/GenBank/DDBJ databases">
        <authorList>
            <person name="Varghese N."/>
            <person name="Submissions S."/>
        </authorList>
    </citation>
    <scope>NUCLEOTIDE SEQUENCE [LARGE SCALE GENOMIC DNA]</scope>
    <source>
        <strain evidence="9">ATCC 27094</strain>
    </source>
</reference>
<feature type="transmembrane region" description="Helical" evidence="7">
    <location>
        <begin position="49"/>
        <end position="72"/>
    </location>
</feature>
<keyword evidence="5 7" id="KW-1133">Transmembrane helix</keyword>
<evidence type="ECO:0000313" key="9">
    <source>
        <dbReference type="Proteomes" id="UP000190092"/>
    </source>
</evidence>
<dbReference type="GO" id="GO:0005886">
    <property type="term" value="C:plasma membrane"/>
    <property type="evidence" value="ECO:0007669"/>
    <property type="project" value="UniProtKB-SubCell"/>
</dbReference>
<evidence type="ECO:0000256" key="4">
    <source>
        <dbReference type="ARBA" id="ARBA00022692"/>
    </source>
</evidence>
<dbReference type="RefSeq" id="WP_085936074.1">
    <property type="nucleotide sequence ID" value="NZ_FUWJ01000007.1"/>
</dbReference>
<dbReference type="CDD" id="cd13142">
    <property type="entry name" value="MATE_like_12"/>
    <property type="match status" value="1"/>
</dbReference>
<feature type="transmembrane region" description="Helical" evidence="7">
    <location>
        <begin position="391"/>
        <end position="411"/>
    </location>
</feature>
<dbReference type="OrthoDB" id="9806302at2"/>